<proteinExistence type="predicted"/>
<accession>A0A9W8NDT2</accession>
<name>A0A9W8NDT2_9PEZI</name>
<feature type="region of interest" description="Disordered" evidence="1">
    <location>
        <begin position="483"/>
        <end position="503"/>
    </location>
</feature>
<dbReference type="Proteomes" id="UP001148614">
    <property type="component" value="Unassembled WGS sequence"/>
</dbReference>
<feature type="transmembrane region" description="Helical" evidence="2">
    <location>
        <begin position="53"/>
        <end position="71"/>
    </location>
</feature>
<gene>
    <name evidence="3" type="ORF">NPX13_g5364</name>
</gene>
<feature type="compositionally biased region" description="Basic and acidic residues" evidence="1">
    <location>
        <begin position="484"/>
        <end position="496"/>
    </location>
</feature>
<feature type="transmembrane region" description="Helical" evidence="2">
    <location>
        <begin position="277"/>
        <end position="297"/>
    </location>
</feature>
<comment type="caution">
    <text evidence="3">The sequence shown here is derived from an EMBL/GenBank/DDBJ whole genome shotgun (WGS) entry which is preliminary data.</text>
</comment>
<evidence type="ECO:0000256" key="1">
    <source>
        <dbReference type="SAM" id="MobiDB-lite"/>
    </source>
</evidence>
<keyword evidence="4" id="KW-1185">Reference proteome</keyword>
<sequence>MDGTAGALRGQWANPSDILSLLLVIGGDIVQKTIAQLVGCTIRLPGWTDRHVSIAPVAFSFGWVSYAFLSLQSVVGEMRLMPASDCPSLTVNCANGFARKTNSWILGRLLRDHENAFPVDSRPVEDGGRAESLRIDIFHLRPPKGPDRDFIWWCGWAVITVQIGIALAPWIRYGDWGIFLITSAGTVLAMITCALPQWTEEKWAGCTLKREKVMCLTRGNGHQHIMVFIGVQGSWDLERLATGASDPRPETRWLFGLLAVLWTFLLISVSGLQEHTWFLVGVGGIGMLQNAFAAGTSRKPGASDLHMTAFPRVSTIIGRRGSDNRKDDPDAEVNLEDSVHELANVEEWSTKRPVTFRVPIENTGPGQAPLMPRWLDTMTVEDGLPAWLEPIKPDNNDGATGDLQSRARGVQGHATTENGKRKVIIYADGVHGALMGLEKWVPTAGLAMVQIFFPAGLNYNDASIRDNRHKKFWRRAYHTRSIRKRAEEKRRAEESKPTAQHSV</sequence>
<keyword evidence="2" id="KW-0472">Membrane</keyword>
<evidence type="ECO:0000256" key="2">
    <source>
        <dbReference type="SAM" id="Phobius"/>
    </source>
</evidence>
<feature type="transmembrane region" description="Helical" evidence="2">
    <location>
        <begin position="150"/>
        <end position="170"/>
    </location>
</feature>
<evidence type="ECO:0000313" key="3">
    <source>
        <dbReference type="EMBL" id="KAJ3571481.1"/>
    </source>
</evidence>
<feature type="transmembrane region" description="Helical" evidence="2">
    <location>
        <begin position="176"/>
        <end position="195"/>
    </location>
</feature>
<keyword evidence="2" id="KW-1133">Transmembrane helix</keyword>
<evidence type="ECO:0000313" key="4">
    <source>
        <dbReference type="Proteomes" id="UP001148614"/>
    </source>
</evidence>
<feature type="transmembrane region" description="Helical" evidence="2">
    <location>
        <begin position="253"/>
        <end position="271"/>
    </location>
</feature>
<protein>
    <submittedName>
        <fullName evidence="3">Uncharacterized protein</fullName>
    </submittedName>
</protein>
<dbReference type="EMBL" id="JANPWZ010000841">
    <property type="protein sequence ID" value="KAJ3571481.1"/>
    <property type="molecule type" value="Genomic_DNA"/>
</dbReference>
<keyword evidence="2" id="KW-0812">Transmembrane</keyword>
<reference evidence="3" key="1">
    <citation type="submission" date="2022-07" db="EMBL/GenBank/DDBJ databases">
        <title>Genome Sequence of Xylaria arbuscula.</title>
        <authorList>
            <person name="Buettner E."/>
        </authorList>
    </citation>
    <scope>NUCLEOTIDE SEQUENCE</scope>
    <source>
        <strain evidence="3">VT107</strain>
    </source>
</reference>
<dbReference type="VEuPathDB" id="FungiDB:F4678DRAFT_445132"/>
<organism evidence="3 4">
    <name type="scientific">Xylaria arbuscula</name>
    <dbReference type="NCBI Taxonomy" id="114810"/>
    <lineage>
        <taxon>Eukaryota</taxon>
        <taxon>Fungi</taxon>
        <taxon>Dikarya</taxon>
        <taxon>Ascomycota</taxon>
        <taxon>Pezizomycotina</taxon>
        <taxon>Sordariomycetes</taxon>
        <taxon>Xylariomycetidae</taxon>
        <taxon>Xylariales</taxon>
        <taxon>Xylariaceae</taxon>
        <taxon>Xylaria</taxon>
    </lineage>
</organism>
<dbReference type="AlphaFoldDB" id="A0A9W8NDT2"/>